<sequence>MPIDASQPPEITRTLAATSWLWPGTIEENLLRIADLDLPVRQVALLFYRYRESLALLGEGLPAPPGLTCHAHLPVDLPWEQGPRAVYAVIERLMAPPGGLVPWAGVLHPPADPADLAGVASLWRKAAPGWTILIENVPSSGLEEHWPVIRDLDLSLCLDVGHLMAFGQHRLLDAPDLGRRVELLHVYAPGTEAGTHHHLALSALTAKQEPWLRRCLEAAGPETTLLFEVFSEIDLRDSLETLYKLHARWGTSA</sequence>
<dbReference type="InterPro" id="IPR036237">
    <property type="entry name" value="Xyl_isomerase-like_sf"/>
</dbReference>
<dbReference type="SUPFAM" id="SSF51658">
    <property type="entry name" value="Xylose isomerase-like"/>
    <property type="match status" value="1"/>
</dbReference>
<dbReference type="EMBL" id="DSRP01000735">
    <property type="protein sequence ID" value="HGG93374.1"/>
    <property type="molecule type" value="Genomic_DNA"/>
</dbReference>
<name>A0A7C4ENH4_9BACT</name>
<organism evidence="1">
    <name type="scientific">Fundidesulfovibrio putealis</name>
    <dbReference type="NCBI Taxonomy" id="270496"/>
    <lineage>
        <taxon>Bacteria</taxon>
        <taxon>Pseudomonadati</taxon>
        <taxon>Thermodesulfobacteriota</taxon>
        <taxon>Desulfovibrionia</taxon>
        <taxon>Desulfovibrionales</taxon>
        <taxon>Desulfovibrionaceae</taxon>
        <taxon>Fundidesulfovibrio</taxon>
    </lineage>
</organism>
<comment type="caution">
    <text evidence="1">The sequence shown here is derived from an EMBL/GenBank/DDBJ whole genome shotgun (WGS) entry which is preliminary data.</text>
</comment>
<dbReference type="AlphaFoldDB" id="A0A7C4ENH4"/>
<proteinExistence type="predicted"/>
<protein>
    <recommendedName>
        <fullName evidence="2">Sugar phosphate isomerase/epimerase</fullName>
    </recommendedName>
</protein>
<gene>
    <name evidence="1" type="ORF">ENR59_10560</name>
</gene>
<dbReference type="Gene3D" id="3.20.20.150">
    <property type="entry name" value="Divalent-metal-dependent TIM barrel enzymes"/>
    <property type="match status" value="1"/>
</dbReference>
<dbReference type="NCBIfam" id="NF041277">
    <property type="entry name" value="coba_remo_CbiR"/>
    <property type="match status" value="1"/>
</dbReference>
<evidence type="ECO:0000313" key="1">
    <source>
        <dbReference type="EMBL" id="HGG93374.1"/>
    </source>
</evidence>
<reference evidence="1" key="1">
    <citation type="journal article" date="2020" name="mSystems">
        <title>Genome- and Community-Level Interaction Insights into Carbon Utilization and Element Cycling Functions of Hydrothermarchaeota in Hydrothermal Sediment.</title>
        <authorList>
            <person name="Zhou Z."/>
            <person name="Liu Y."/>
            <person name="Xu W."/>
            <person name="Pan J."/>
            <person name="Luo Z.H."/>
            <person name="Li M."/>
        </authorList>
    </citation>
    <scope>NUCLEOTIDE SEQUENCE [LARGE SCALE GENOMIC DNA]</scope>
    <source>
        <strain evidence="1">SpSt-413</strain>
    </source>
</reference>
<evidence type="ECO:0008006" key="2">
    <source>
        <dbReference type="Google" id="ProtNLM"/>
    </source>
</evidence>
<accession>A0A7C4ENH4</accession>